<dbReference type="Proteomes" id="UP000220045">
    <property type="component" value="Unassembled WGS sequence"/>
</dbReference>
<dbReference type="InterPro" id="IPR001296">
    <property type="entry name" value="Glyco_trans_1"/>
</dbReference>
<name>A0A2C4I0D8_9BACI</name>
<evidence type="ECO:0000256" key="1">
    <source>
        <dbReference type="ARBA" id="ARBA00009481"/>
    </source>
</evidence>
<dbReference type="RefSeq" id="WP_098094133.1">
    <property type="nucleotide sequence ID" value="NZ_JBCMHN010000003.1"/>
</dbReference>
<dbReference type="InterPro" id="IPR028098">
    <property type="entry name" value="Glyco_trans_4-like_N"/>
</dbReference>
<dbReference type="GO" id="GO:0016757">
    <property type="term" value="F:glycosyltransferase activity"/>
    <property type="evidence" value="ECO:0007669"/>
    <property type="project" value="InterPro"/>
</dbReference>
<dbReference type="EMBL" id="NUEL01000011">
    <property type="protein sequence ID" value="PEJ09290.1"/>
    <property type="molecule type" value="Genomic_DNA"/>
</dbReference>
<keyword evidence="4" id="KW-0808">Transferase</keyword>
<dbReference type="AlphaFoldDB" id="A0A2C4I0D8"/>
<dbReference type="Pfam" id="PF00534">
    <property type="entry name" value="Glycos_transf_1"/>
    <property type="match status" value="1"/>
</dbReference>
<reference evidence="4 5" key="1">
    <citation type="submission" date="2017-09" db="EMBL/GenBank/DDBJ databases">
        <title>Large-scale bioinformatics analysis of Bacillus genomes uncovers conserved roles of natural products in bacterial physiology.</title>
        <authorList>
            <consortium name="Agbiome Team Llc"/>
            <person name="Bleich R.M."/>
            <person name="Grubbs K.J."/>
            <person name="Santa Maria K.C."/>
            <person name="Allen S.E."/>
            <person name="Farag S."/>
            <person name="Shank E.A."/>
            <person name="Bowers A."/>
        </authorList>
    </citation>
    <scope>NUCLEOTIDE SEQUENCE [LARGE SCALE GENOMIC DNA]</scope>
    <source>
        <strain evidence="4 5">AFS004017</strain>
    </source>
</reference>
<dbReference type="InterPro" id="IPR050194">
    <property type="entry name" value="Glycosyltransferase_grp1"/>
</dbReference>
<dbReference type="Gene3D" id="3.40.50.2000">
    <property type="entry name" value="Glycogen Phosphorylase B"/>
    <property type="match status" value="2"/>
</dbReference>
<evidence type="ECO:0000259" key="3">
    <source>
        <dbReference type="Pfam" id="PF13439"/>
    </source>
</evidence>
<evidence type="ECO:0000313" key="4">
    <source>
        <dbReference type="EMBL" id="PEJ09290.1"/>
    </source>
</evidence>
<dbReference type="PANTHER" id="PTHR45947">
    <property type="entry name" value="SULFOQUINOVOSYL TRANSFERASE SQD2"/>
    <property type="match status" value="1"/>
</dbReference>
<comment type="caution">
    <text evidence="4">The sequence shown here is derived from an EMBL/GenBank/DDBJ whole genome shotgun (WGS) entry which is preliminary data.</text>
</comment>
<dbReference type="PANTHER" id="PTHR45947:SF15">
    <property type="entry name" value="TEICHURONIC ACID BIOSYNTHESIS GLYCOSYLTRANSFERASE TUAC-RELATED"/>
    <property type="match status" value="1"/>
</dbReference>
<dbReference type="SUPFAM" id="SSF53756">
    <property type="entry name" value="UDP-Glycosyltransferase/glycogen phosphorylase"/>
    <property type="match status" value="1"/>
</dbReference>
<gene>
    <name evidence="4" type="ORF">CN684_08605</name>
</gene>
<accession>A0A2C4I0D8</accession>
<organism evidence="4 5">
    <name type="scientific">Bacillus wiedmannii</name>
    <dbReference type="NCBI Taxonomy" id="1890302"/>
    <lineage>
        <taxon>Bacteria</taxon>
        <taxon>Bacillati</taxon>
        <taxon>Bacillota</taxon>
        <taxon>Bacilli</taxon>
        <taxon>Bacillales</taxon>
        <taxon>Bacillaceae</taxon>
        <taxon>Bacillus</taxon>
        <taxon>Bacillus cereus group</taxon>
    </lineage>
</organism>
<comment type="similarity">
    <text evidence="1">Belongs to the glycosyltransferase group 1 family. Glycosyltransferase 4 subfamily.</text>
</comment>
<dbReference type="Pfam" id="PF13439">
    <property type="entry name" value="Glyco_transf_4"/>
    <property type="match status" value="1"/>
</dbReference>
<sequence length="405" mass="46203">MRVLYIVEMNEDNKAGLFNATHDRIANNWDKVDANILSLKFYDGKLLSLVKKVLNKKVIKKGKGSFINKEINYKNLYIKRTIFNTFMEKAGFDFFLYLIFIIKHKNLFRNVDLVSAHWGHYQGSLACYLKKIFSIPYVLTLHGSDVHSAPHIYRAYKRQIIRNITRSDYNIFVSKELENIANDLCNLGENSGVIYNSVDISKFYPYLENKKKSVKLDLNLNGKVIGYVGNLVDIKGVESLPEICKHLKGIYKGHFTCVVIGDGELKNIIKDKFEEYGINHQLLGKKTQEEIPGLMNIMDVLVLPSKKEGLGNVLLEAQACGIPVIGSNVGGIPEAIIDLNSIVDRNENFEVNFAIQISNILNQKQKISNEELTERISERYNKGELSEQEMEIFKKVLLKRESASI</sequence>
<proteinExistence type="inferred from homology"/>
<evidence type="ECO:0000259" key="2">
    <source>
        <dbReference type="Pfam" id="PF00534"/>
    </source>
</evidence>
<evidence type="ECO:0000313" key="5">
    <source>
        <dbReference type="Proteomes" id="UP000220045"/>
    </source>
</evidence>
<feature type="domain" description="Glycosyltransferase subfamily 4-like N-terminal" evidence="3">
    <location>
        <begin position="96"/>
        <end position="201"/>
    </location>
</feature>
<protein>
    <submittedName>
        <fullName evidence="4">Glycosyl transferase family 1</fullName>
    </submittedName>
</protein>
<feature type="domain" description="Glycosyl transferase family 1" evidence="2">
    <location>
        <begin position="210"/>
        <end position="364"/>
    </location>
</feature>